<feature type="transmembrane region" description="Helical" evidence="1">
    <location>
        <begin position="116"/>
        <end position="132"/>
    </location>
</feature>
<keyword evidence="1" id="KW-1133">Transmembrane helix</keyword>
<feature type="transmembrane region" description="Helical" evidence="1">
    <location>
        <begin position="83"/>
        <end position="109"/>
    </location>
</feature>
<gene>
    <name evidence="2" type="ORF">NIES2119_11105</name>
</gene>
<evidence type="ECO:0000256" key="1">
    <source>
        <dbReference type="SAM" id="Phobius"/>
    </source>
</evidence>
<accession>A0A1U7ILP0</accession>
<dbReference type="AlphaFoldDB" id="A0A1U7ILP0"/>
<keyword evidence="1" id="KW-0472">Membrane</keyword>
<dbReference type="EMBL" id="MRCE01000009">
    <property type="protein sequence ID" value="OKH38100.1"/>
    <property type="molecule type" value="Genomic_DNA"/>
</dbReference>
<organism evidence="2 3">
    <name type="scientific">[Phormidium ambiguum] IAM M-71</name>
    <dbReference type="NCBI Taxonomy" id="454136"/>
    <lineage>
        <taxon>Bacteria</taxon>
        <taxon>Bacillati</taxon>
        <taxon>Cyanobacteriota</taxon>
        <taxon>Cyanophyceae</taxon>
        <taxon>Oscillatoriophycideae</taxon>
        <taxon>Aerosakkonematales</taxon>
        <taxon>Aerosakkonemataceae</taxon>
        <taxon>Floridanema</taxon>
    </lineage>
</organism>
<proteinExistence type="predicted"/>
<name>A0A1U7ILP0_9CYAN</name>
<evidence type="ECO:0000313" key="3">
    <source>
        <dbReference type="Proteomes" id="UP000185860"/>
    </source>
</evidence>
<sequence length="270" mass="31530">MQNSDRNLSPNKNEFLALRVAVIVLSASCLELIFRQFKCNLGEFFGLFWVNFLFLLILFYWPLYLKSKFNGDLLSSLTARLSLFFNAVLKVAFYMLFIAIIMVFVLSYLQQGVSDNLLFLPLLFIWPIYAFLELKQYLRKAILPFLISIFTLVTIQFLNIHNPSLASFDEDLPAFTEVVNLVQRGELPADKTDNQVSEIKLPCKYRYLVGCPNRKIVVKQQGKAIEIFFCQDRSRFSQGITGFVYRSDSKDISNQEMRKIKDNWFWQNIK</sequence>
<evidence type="ECO:0000313" key="2">
    <source>
        <dbReference type="EMBL" id="OKH38100.1"/>
    </source>
</evidence>
<feature type="transmembrane region" description="Helical" evidence="1">
    <location>
        <begin position="15"/>
        <end position="34"/>
    </location>
</feature>
<protein>
    <submittedName>
        <fullName evidence="2">Uncharacterized protein</fullName>
    </submittedName>
</protein>
<dbReference type="RefSeq" id="WP_073593539.1">
    <property type="nucleotide sequence ID" value="NZ_MRCE01000009.1"/>
</dbReference>
<comment type="caution">
    <text evidence="2">The sequence shown here is derived from an EMBL/GenBank/DDBJ whole genome shotgun (WGS) entry which is preliminary data.</text>
</comment>
<keyword evidence="1" id="KW-0812">Transmembrane</keyword>
<feature type="transmembrane region" description="Helical" evidence="1">
    <location>
        <begin position="41"/>
        <end position="63"/>
    </location>
</feature>
<feature type="transmembrane region" description="Helical" evidence="1">
    <location>
        <begin position="138"/>
        <end position="158"/>
    </location>
</feature>
<dbReference type="Proteomes" id="UP000185860">
    <property type="component" value="Unassembled WGS sequence"/>
</dbReference>
<reference evidence="2 3" key="1">
    <citation type="submission" date="2016-11" db="EMBL/GenBank/DDBJ databases">
        <title>Draft Genome Sequences of Nine Cyanobacterial Strains from Diverse Habitats.</title>
        <authorList>
            <person name="Zhu T."/>
            <person name="Hou S."/>
            <person name="Lu X."/>
            <person name="Hess W.R."/>
        </authorList>
    </citation>
    <scope>NUCLEOTIDE SEQUENCE [LARGE SCALE GENOMIC DNA]</scope>
    <source>
        <strain evidence="2 3">IAM M-71</strain>
    </source>
</reference>